<dbReference type="Gene3D" id="1.10.3210.10">
    <property type="entry name" value="Hypothetical protein af1432"/>
    <property type="match status" value="1"/>
</dbReference>
<keyword evidence="9" id="KW-1185">Reference proteome</keyword>
<keyword evidence="5" id="KW-0408">Iron</keyword>
<dbReference type="NCBIfam" id="TIGR00488">
    <property type="entry name" value="bis(5'-nucleosyl)-tetraphosphatase (symmetrical) YqeK"/>
    <property type="match status" value="1"/>
</dbReference>
<dbReference type="PANTHER" id="PTHR35795:SF1">
    <property type="entry name" value="BIS(5'-NUCLEOSYL)-TETRAPHOSPHATASE, SYMMETRICAL"/>
    <property type="match status" value="1"/>
</dbReference>
<sequence>MEGDALGELPCDRQQVLAWLAEHVPAPRLQHILRVETMAAELAVVHGLDVTRAAWAGLLHDLAKYFPPQTLLAMAQQAALPITEVDTADPHLLHAQVSALVARQEFGVADAQVLAAVANHTLGQPGMDELSCVIFLADSLEPGRGQTPELDELRRIARLNLQEAVWRVCDRTLAWLIDQHRLIHPRMVLTRNWAMQVAPPSRKKRMAIKTGA</sequence>
<dbReference type="SUPFAM" id="SSF109604">
    <property type="entry name" value="HD-domain/PDEase-like"/>
    <property type="match status" value="1"/>
</dbReference>
<evidence type="ECO:0000256" key="1">
    <source>
        <dbReference type="ARBA" id="ARBA00012506"/>
    </source>
</evidence>
<accession>A0A2D2PZ98</accession>
<keyword evidence="4 8" id="KW-0378">Hydrolase</keyword>
<dbReference type="Pfam" id="PF01966">
    <property type="entry name" value="HD"/>
    <property type="match status" value="1"/>
</dbReference>
<dbReference type="InterPro" id="IPR005249">
    <property type="entry name" value="YqeK"/>
</dbReference>
<dbReference type="AlphaFoldDB" id="A0A2D2PZ98"/>
<organism evidence="8 9">
    <name type="scientific">Parathermosynechococcus lividus PCC 6715</name>
    <dbReference type="NCBI Taxonomy" id="1917166"/>
    <lineage>
        <taxon>Bacteria</taxon>
        <taxon>Bacillati</taxon>
        <taxon>Cyanobacteriota</taxon>
        <taxon>Cyanophyceae</taxon>
        <taxon>Acaryochloridales</taxon>
        <taxon>Thermosynechococcaceae</taxon>
        <taxon>Parathermosynechococcus</taxon>
    </lineage>
</organism>
<dbReference type="SMART" id="SM00471">
    <property type="entry name" value="HDc"/>
    <property type="match status" value="1"/>
</dbReference>
<dbReference type="Proteomes" id="UP000231057">
    <property type="component" value="Chromosome"/>
</dbReference>
<dbReference type="InterPro" id="IPR006674">
    <property type="entry name" value="HD_domain"/>
</dbReference>
<keyword evidence="2" id="KW-0479">Metal-binding</keyword>
<evidence type="ECO:0000256" key="4">
    <source>
        <dbReference type="ARBA" id="ARBA00022801"/>
    </source>
</evidence>
<evidence type="ECO:0000259" key="7">
    <source>
        <dbReference type="PROSITE" id="PS51831"/>
    </source>
</evidence>
<reference evidence="9" key="2">
    <citation type="journal article" date="2022" name="Front. Microbiol.">
        <title>Comparative Genomic Analysis Revealed Distinct Molecular Components and Organization of CO2-Concentrating Mechanism in Thermophilic Cyanobacteria.</title>
        <authorList>
            <person name="Tang J."/>
            <person name="Zhou H."/>
            <person name="Yao D."/>
            <person name="Riaz S."/>
            <person name="You D."/>
            <person name="Klepacz-Smolka A."/>
            <person name="Daroch M."/>
        </authorList>
    </citation>
    <scope>NUCLEOTIDE SEQUENCE [LARGE SCALE GENOMIC DNA]</scope>
    <source>
        <strain evidence="9">PCC 6715</strain>
    </source>
</reference>
<evidence type="ECO:0000313" key="9">
    <source>
        <dbReference type="Proteomes" id="UP000231057"/>
    </source>
</evidence>
<dbReference type="PROSITE" id="PS51831">
    <property type="entry name" value="HD"/>
    <property type="match status" value="1"/>
</dbReference>
<evidence type="ECO:0000313" key="8">
    <source>
        <dbReference type="EMBL" id="ATS17570.1"/>
    </source>
</evidence>
<comment type="catalytic activity">
    <reaction evidence="6">
        <text>P(1),P(4)-bis(5'-adenosyl) tetraphosphate + H2O = 2 ADP + 2 H(+)</text>
        <dbReference type="Rhea" id="RHEA:24252"/>
        <dbReference type="ChEBI" id="CHEBI:15377"/>
        <dbReference type="ChEBI" id="CHEBI:15378"/>
        <dbReference type="ChEBI" id="CHEBI:58141"/>
        <dbReference type="ChEBI" id="CHEBI:456216"/>
        <dbReference type="EC" id="3.6.1.41"/>
    </reaction>
</comment>
<evidence type="ECO:0000256" key="6">
    <source>
        <dbReference type="ARBA" id="ARBA00049417"/>
    </source>
</evidence>
<dbReference type="PANTHER" id="PTHR35795">
    <property type="entry name" value="SLR1885 PROTEIN"/>
    <property type="match status" value="1"/>
</dbReference>
<evidence type="ECO:0000256" key="2">
    <source>
        <dbReference type="ARBA" id="ARBA00022723"/>
    </source>
</evidence>
<gene>
    <name evidence="8" type="ORF">BRW62_01095</name>
</gene>
<feature type="domain" description="HD" evidence="7">
    <location>
        <begin position="28"/>
        <end position="143"/>
    </location>
</feature>
<evidence type="ECO:0000256" key="3">
    <source>
        <dbReference type="ARBA" id="ARBA00022741"/>
    </source>
</evidence>
<dbReference type="EMBL" id="CP018092">
    <property type="protein sequence ID" value="ATS17570.1"/>
    <property type="molecule type" value="Genomic_DNA"/>
</dbReference>
<dbReference type="InterPro" id="IPR051094">
    <property type="entry name" value="Diverse_Catalytic_Enzymes"/>
</dbReference>
<dbReference type="OrthoDB" id="5295945at2"/>
<proteinExistence type="predicted"/>
<name>A0A2D2PZ98_PARLV</name>
<dbReference type="GO" id="GO:0008803">
    <property type="term" value="F:bis(5'-nucleosyl)-tetraphosphatase (symmetrical) activity"/>
    <property type="evidence" value="ECO:0007669"/>
    <property type="project" value="UniProtKB-EC"/>
</dbReference>
<dbReference type="CDD" id="cd00077">
    <property type="entry name" value="HDc"/>
    <property type="match status" value="1"/>
</dbReference>
<evidence type="ECO:0000256" key="5">
    <source>
        <dbReference type="ARBA" id="ARBA00023004"/>
    </source>
</evidence>
<dbReference type="GO" id="GO:0046872">
    <property type="term" value="F:metal ion binding"/>
    <property type="evidence" value="ECO:0007669"/>
    <property type="project" value="UniProtKB-KW"/>
</dbReference>
<protein>
    <recommendedName>
        <fullName evidence="1">bis(5'-nucleosyl)-tetraphosphatase (symmetrical)</fullName>
        <ecNumber evidence="1">3.6.1.41</ecNumber>
    </recommendedName>
</protein>
<reference evidence="8 9" key="1">
    <citation type="submission" date="2016-11" db="EMBL/GenBank/DDBJ databases">
        <title>Complete genome sequence of thermophilic cyanobacteria strain Synechococcus sp. PCC6715.</title>
        <authorList>
            <person name="Tang J."/>
            <person name="Daroch M."/>
            <person name="Liang Y."/>
            <person name="Jiang D."/>
            <person name="Shah M."/>
        </authorList>
    </citation>
    <scope>NUCLEOTIDE SEQUENCE [LARGE SCALE GENOMIC DNA]</scope>
    <source>
        <strain evidence="8 9">PCC 6715</strain>
    </source>
</reference>
<dbReference type="KEGG" id="slw:BRW62_01095"/>
<dbReference type="InterPro" id="IPR003607">
    <property type="entry name" value="HD/PDEase_dom"/>
</dbReference>
<dbReference type="GO" id="GO:0000166">
    <property type="term" value="F:nucleotide binding"/>
    <property type="evidence" value="ECO:0007669"/>
    <property type="project" value="UniProtKB-KW"/>
</dbReference>
<keyword evidence="3" id="KW-0547">Nucleotide-binding</keyword>
<dbReference type="EC" id="3.6.1.41" evidence="1"/>